<dbReference type="OrthoDB" id="2272416at2759"/>
<feature type="domain" description="Retrotransposon gag" evidence="1">
    <location>
        <begin position="15"/>
        <end position="75"/>
    </location>
</feature>
<evidence type="ECO:0000313" key="3">
    <source>
        <dbReference type="Proteomes" id="UP000325315"/>
    </source>
</evidence>
<reference evidence="3" key="1">
    <citation type="journal article" date="2019" name="Plant Biotechnol. J.">
        <title>Genome sequencing of the Australian wild diploid species Gossypium australe highlights disease resistance and delayed gland morphogenesis.</title>
        <authorList>
            <person name="Cai Y."/>
            <person name="Cai X."/>
            <person name="Wang Q."/>
            <person name="Wang P."/>
            <person name="Zhang Y."/>
            <person name="Cai C."/>
            <person name="Xu Y."/>
            <person name="Wang K."/>
            <person name="Zhou Z."/>
            <person name="Wang C."/>
            <person name="Geng S."/>
            <person name="Li B."/>
            <person name="Dong Q."/>
            <person name="Hou Y."/>
            <person name="Wang H."/>
            <person name="Ai P."/>
            <person name="Liu Z."/>
            <person name="Yi F."/>
            <person name="Sun M."/>
            <person name="An G."/>
            <person name="Cheng J."/>
            <person name="Zhang Y."/>
            <person name="Shi Q."/>
            <person name="Xie Y."/>
            <person name="Shi X."/>
            <person name="Chang Y."/>
            <person name="Huang F."/>
            <person name="Chen Y."/>
            <person name="Hong S."/>
            <person name="Mi L."/>
            <person name="Sun Q."/>
            <person name="Zhang L."/>
            <person name="Zhou B."/>
            <person name="Peng R."/>
            <person name="Zhang X."/>
            <person name="Liu F."/>
        </authorList>
    </citation>
    <scope>NUCLEOTIDE SEQUENCE [LARGE SCALE GENOMIC DNA]</scope>
    <source>
        <strain evidence="3">cv. PA1801</strain>
    </source>
</reference>
<dbReference type="Pfam" id="PF03732">
    <property type="entry name" value="Retrotrans_gag"/>
    <property type="match status" value="1"/>
</dbReference>
<dbReference type="AlphaFoldDB" id="A0A5B6VNL8"/>
<evidence type="ECO:0000313" key="2">
    <source>
        <dbReference type="EMBL" id="KAA3470949.1"/>
    </source>
</evidence>
<keyword evidence="3" id="KW-1185">Reference proteome</keyword>
<comment type="caution">
    <text evidence="2">The sequence shown here is derived from an EMBL/GenBank/DDBJ whole genome shotgun (WGS) entry which is preliminary data.</text>
</comment>
<dbReference type="EMBL" id="SMMG02000006">
    <property type="protein sequence ID" value="KAA3470949.1"/>
    <property type="molecule type" value="Genomic_DNA"/>
</dbReference>
<dbReference type="PANTHER" id="PTHR34482">
    <property type="entry name" value="DNA DAMAGE-INDUCIBLE PROTEIN 1-LIKE"/>
    <property type="match status" value="1"/>
</dbReference>
<dbReference type="Proteomes" id="UP000325315">
    <property type="component" value="Unassembled WGS sequence"/>
</dbReference>
<keyword evidence="2" id="KW-0808">Transferase</keyword>
<protein>
    <submittedName>
        <fullName evidence="2">Pyridoxal-phosphate-dependent serine hydroxymethyltransferase</fullName>
    </submittedName>
</protein>
<sequence>MGNLNCTSEQKLKGVVSMLRDEACQWWLTVKEGIQPDRLTWEFFKTTFHSKYVGASYVDARRPEFLNLTQGDQSVGGV</sequence>
<accession>A0A5B6VNL8</accession>
<evidence type="ECO:0000259" key="1">
    <source>
        <dbReference type="Pfam" id="PF03732"/>
    </source>
</evidence>
<name>A0A5B6VNL8_9ROSI</name>
<organism evidence="2 3">
    <name type="scientific">Gossypium australe</name>
    <dbReference type="NCBI Taxonomy" id="47621"/>
    <lineage>
        <taxon>Eukaryota</taxon>
        <taxon>Viridiplantae</taxon>
        <taxon>Streptophyta</taxon>
        <taxon>Embryophyta</taxon>
        <taxon>Tracheophyta</taxon>
        <taxon>Spermatophyta</taxon>
        <taxon>Magnoliopsida</taxon>
        <taxon>eudicotyledons</taxon>
        <taxon>Gunneridae</taxon>
        <taxon>Pentapetalae</taxon>
        <taxon>rosids</taxon>
        <taxon>malvids</taxon>
        <taxon>Malvales</taxon>
        <taxon>Malvaceae</taxon>
        <taxon>Malvoideae</taxon>
        <taxon>Gossypium</taxon>
    </lineage>
</organism>
<dbReference type="InterPro" id="IPR005162">
    <property type="entry name" value="Retrotrans_gag_dom"/>
</dbReference>
<keyword evidence="2" id="KW-0489">Methyltransferase</keyword>
<dbReference type="GO" id="GO:0032259">
    <property type="term" value="P:methylation"/>
    <property type="evidence" value="ECO:0007669"/>
    <property type="project" value="UniProtKB-KW"/>
</dbReference>
<dbReference type="PANTHER" id="PTHR34482:SF36">
    <property type="entry name" value="RETROTRANSPOSON GAG DOMAIN-CONTAINING PROTEIN"/>
    <property type="match status" value="1"/>
</dbReference>
<gene>
    <name evidence="2" type="ORF">EPI10_016616</name>
</gene>
<proteinExistence type="predicted"/>
<dbReference type="GO" id="GO:0008168">
    <property type="term" value="F:methyltransferase activity"/>
    <property type="evidence" value="ECO:0007669"/>
    <property type="project" value="UniProtKB-KW"/>
</dbReference>